<proteinExistence type="predicted"/>
<sequence length="97" mass="10280">MSTFFHGTLVAYADWRGRGVLSVGSAFGVWPILSRNAPRSNSSLRHTEEAAQESLRLLIRPAESSHADAGPAFGPKLAGAAQRCQGNAKLCPSTARS</sequence>
<gene>
    <name evidence="1" type="ordered locus">Srot_1774</name>
</gene>
<dbReference type="Proteomes" id="UP000002247">
    <property type="component" value="Chromosome"/>
</dbReference>
<dbReference type="KEGG" id="srt:Srot_1774"/>
<evidence type="ECO:0000313" key="1">
    <source>
        <dbReference type="EMBL" id="ADG98234.1"/>
    </source>
</evidence>
<reference evidence="1 2" key="1">
    <citation type="journal article" date="2010" name="Stand. Genomic Sci.">
        <title>Complete genome sequence of Segniliparus rotundus type strain (CDC 1076).</title>
        <authorList>
            <person name="Sikorski J."/>
            <person name="Lapidus A."/>
            <person name="Copeland A."/>
            <person name="Misra M."/>
            <person name="Glavina Del Rio T."/>
            <person name="Nolan M."/>
            <person name="Lucas S."/>
            <person name="Chen F."/>
            <person name="Tice H."/>
            <person name="Cheng J.F."/>
            <person name="Jando M."/>
            <person name="Schneider S."/>
            <person name="Bruce D."/>
            <person name="Goodwin L."/>
            <person name="Pitluck S."/>
            <person name="Liolios K."/>
            <person name="Mikhailova N."/>
            <person name="Pati A."/>
            <person name="Ivanova N."/>
            <person name="Mavromatis K."/>
            <person name="Chen A."/>
            <person name="Palaniappan K."/>
            <person name="Chertkov O."/>
            <person name="Land M."/>
            <person name="Hauser L."/>
            <person name="Chang Y.J."/>
            <person name="Jeffries C.D."/>
            <person name="Brettin T."/>
            <person name="Detter J.C."/>
            <person name="Han C."/>
            <person name="Rohde M."/>
            <person name="Goker M."/>
            <person name="Bristow J."/>
            <person name="Eisen J.A."/>
            <person name="Markowitz V."/>
            <person name="Hugenholtz P."/>
            <person name="Kyrpides N.C."/>
            <person name="Klenk H.P."/>
        </authorList>
    </citation>
    <scope>NUCLEOTIDE SEQUENCE [LARGE SCALE GENOMIC DNA]</scope>
    <source>
        <strain evidence="2">ATCC BAA-972 / CDC 1076 / CIP 108378 / DSM 44985 / JCM 13578</strain>
    </source>
</reference>
<dbReference type="EMBL" id="CP001958">
    <property type="protein sequence ID" value="ADG98234.1"/>
    <property type="molecule type" value="Genomic_DNA"/>
</dbReference>
<keyword evidence="2" id="KW-1185">Reference proteome</keyword>
<name>D6Z8F4_SEGRD</name>
<accession>D6Z8F4</accession>
<organism evidence="1 2">
    <name type="scientific">Segniliparus rotundus (strain ATCC BAA-972 / CDC 1076 / CIP 108378 / DSM 44985 / JCM 13578)</name>
    <dbReference type="NCBI Taxonomy" id="640132"/>
    <lineage>
        <taxon>Bacteria</taxon>
        <taxon>Bacillati</taxon>
        <taxon>Actinomycetota</taxon>
        <taxon>Actinomycetes</taxon>
        <taxon>Mycobacteriales</taxon>
        <taxon>Segniliparaceae</taxon>
        <taxon>Segniliparus</taxon>
    </lineage>
</organism>
<protein>
    <submittedName>
        <fullName evidence="1">Uncharacterized protein</fullName>
    </submittedName>
</protein>
<dbReference type="HOGENOM" id="CLU_2345053_0_0_11"/>
<evidence type="ECO:0000313" key="2">
    <source>
        <dbReference type="Proteomes" id="UP000002247"/>
    </source>
</evidence>
<dbReference type="AlphaFoldDB" id="D6Z8F4"/>